<evidence type="ECO:0000256" key="1">
    <source>
        <dbReference type="ARBA" id="ARBA00004429"/>
    </source>
</evidence>
<dbReference type="CDD" id="cd05387">
    <property type="entry name" value="BY-kinase"/>
    <property type="match status" value="1"/>
</dbReference>
<dbReference type="SUPFAM" id="SSF52540">
    <property type="entry name" value="P-loop containing nucleoside triphosphate hydrolases"/>
    <property type="match status" value="1"/>
</dbReference>
<dbReference type="PANTHER" id="PTHR32309">
    <property type="entry name" value="TYROSINE-PROTEIN KINASE"/>
    <property type="match status" value="1"/>
</dbReference>
<keyword evidence="12" id="KW-0829">Tyrosine-protein kinase</keyword>
<evidence type="ECO:0000256" key="19">
    <source>
        <dbReference type="SAM" id="Phobius"/>
    </source>
</evidence>
<dbReference type="Pfam" id="PF13614">
    <property type="entry name" value="AAA_31"/>
    <property type="match status" value="1"/>
</dbReference>
<dbReference type="GO" id="GO:0000271">
    <property type="term" value="P:polysaccharide biosynthetic process"/>
    <property type="evidence" value="ECO:0007669"/>
    <property type="project" value="UniProtKB-KW"/>
</dbReference>
<evidence type="ECO:0000256" key="10">
    <source>
        <dbReference type="ARBA" id="ARBA00022989"/>
    </source>
</evidence>
<keyword evidence="4" id="KW-0997">Cell inner membrane</keyword>
<dbReference type="PANTHER" id="PTHR32309:SF32">
    <property type="entry name" value="TYROSINE-PROTEIN KINASE ETK-RELATED"/>
    <property type="match status" value="1"/>
</dbReference>
<dbReference type="Gene3D" id="3.40.50.300">
    <property type="entry name" value="P-loop containing nucleotide triphosphate hydrolases"/>
    <property type="match status" value="1"/>
</dbReference>
<dbReference type="Pfam" id="PF13807">
    <property type="entry name" value="GNVR"/>
    <property type="match status" value="1"/>
</dbReference>
<dbReference type="GO" id="GO:0004713">
    <property type="term" value="F:protein tyrosine kinase activity"/>
    <property type="evidence" value="ECO:0007669"/>
    <property type="project" value="UniProtKB-KW"/>
</dbReference>
<keyword evidence="7" id="KW-0547">Nucleotide-binding</keyword>
<dbReference type="KEGG" id="cbw:RR42_s2869"/>
<dbReference type="InterPro" id="IPR027417">
    <property type="entry name" value="P-loop_NTPase"/>
</dbReference>
<dbReference type="GO" id="GO:0005886">
    <property type="term" value="C:plasma membrane"/>
    <property type="evidence" value="ECO:0007669"/>
    <property type="project" value="UniProtKB-SubCell"/>
</dbReference>
<evidence type="ECO:0000256" key="12">
    <source>
        <dbReference type="ARBA" id="ARBA00023137"/>
    </source>
</evidence>
<dbReference type="InterPro" id="IPR050445">
    <property type="entry name" value="Bact_polysacc_biosynth/exp"/>
</dbReference>
<keyword evidence="13" id="KW-0270">Exopolysaccharide synthesis</keyword>
<comment type="catalytic activity">
    <reaction evidence="14">
        <text>L-tyrosyl-[protein] + ATP = O-phospho-L-tyrosyl-[protein] + ADP + H(+)</text>
        <dbReference type="Rhea" id="RHEA:10596"/>
        <dbReference type="Rhea" id="RHEA-COMP:10136"/>
        <dbReference type="Rhea" id="RHEA-COMP:20101"/>
        <dbReference type="ChEBI" id="CHEBI:15378"/>
        <dbReference type="ChEBI" id="CHEBI:30616"/>
        <dbReference type="ChEBI" id="CHEBI:46858"/>
        <dbReference type="ChEBI" id="CHEBI:61978"/>
        <dbReference type="ChEBI" id="CHEBI:456216"/>
    </reaction>
</comment>
<feature type="transmembrane region" description="Helical" evidence="19">
    <location>
        <begin position="31"/>
        <end position="51"/>
    </location>
</feature>
<name>A0A0C4YPN7_9BURK</name>
<evidence type="ECO:0000256" key="16">
    <source>
        <dbReference type="ARBA" id="ARBA00067833"/>
    </source>
</evidence>
<feature type="domain" description="AAA" evidence="21">
    <location>
        <begin position="563"/>
        <end position="678"/>
    </location>
</feature>
<evidence type="ECO:0000259" key="21">
    <source>
        <dbReference type="Pfam" id="PF13614"/>
    </source>
</evidence>
<keyword evidence="8 23" id="KW-0418">Kinase</keyword>
<evidence type="ECO:0000256" key="6">
    <source>
        <dbReference type="ARBA" id="ARBA00022692"/>
    </source>
</evidence>
<keyword evidence="5 23" id="KW-0808">Transferase</keyword>
<feature type="transmembrane region" description="Helical" evidence="19">
    <location>
        <begin position="452"/>
        <end position="472"/>
    </location>
</feature>
<proteinExistence type="inferred from homology"/>
<dbReference type="Pfam" id="PF02706">
    <property type="entry name" value="Wzz"/>
    <property type="match status" value="1"/>
</dbReference>
<dbReference type="Pfam" id="PF23607">
    <property type="entry name" value="WZC_N"/>
    <property type="match status" value="1"/>
</dbReference>
<dbReference type="InterPro" id="IPR005702">
    <property type="entry name" value="Wzc-like_C"/>
</dbReference>
<sequence>MATSFDTQYTDVGGPAELRLSDYLVTLVDHWRMIAAVTLLALVLGTVYALLQKPVYRADAMIQVEESKGGNAANANQGSSLQTLSSIFDPNSSTAAEIELIRSRLVVEEAVRKLHLDIAARPRYFPVIGAWLAAYNSGLAPPTELLGLSQYAWGAESITLSRLDTPQKYYGKVFTLIADSAHTYTLRDPEGNTVLQGRVGEEAEGTTALGPVHIRVDALVGRGGSRFELVRASTIGTVERIQRALVVAESALQSGIIRASLEGPDPKLTADIVNTVARQFVQQDIGRRSAEAEHTLAFLDQQLPALRKELDLAEERYNSFRNRQGTVNLGEESRLLLQQIVENKTSLARLQTRLAEIRTRYTDANPAVVALMAQIETLSAQQSTLRRSVSVLPDTEQTALRLERDVRVDTELYTNLLNNAQQLRIIKAGQVGNVRVVDFAEPADDPIRPQRAMLVLISGGVGLVLGALLAFLRKALYGGVEHPEEIERMLGVPVCAVVPRSQTQLRLQRELRASGSSGLGVLAARAPDDIAVEGVRALRTTLQYALHTARDNVVMLTGSRQDAGKSFLSVNLAALVASGRKRVLLIDGDMRRGEVHVHFGLSQVPGLSDTLMGTDIDSVVIREVLPGLDVLTRGSLPPDPAELLMSDRFHATLDLFKQRYDMVIIDTPPVLAVTDATLLGRHAGTTLLVVRHGRHSAAEVTETARRLTSGGVTLHGVLLTDVPKPPLLLRTGYTEYYGYEGRVK</sequence>
<evidence type="ECO:0000256" key="2">
    <source>
        <dbReference type="ARBA" id="ARBA00008883"/>
    </source>
</evidence>
<reference evidence="23 24" key="1">
    <citation type="journal article" date="2015" name="Genome Announc.">
        <title>Complete Genome Sequence of Cupriavidus basilensis 4G11, Isolated from the Oak Ridge Field Research Center Site.</title>
        <authorList>
            <person name="Ray J."/>
            <person name="Waters R.J."/>
            <person name="Skerker J.M."/>
            <person name="Kuehl J.V."/>
            <person name="Price M.N."/>
            <person name="Huang J."/>
            <person name="Chakraborty R."/>
            <person name="Arkin A.P."/>
            <person name="Deutschbauer A."/>
        </authorList>
    </citation>
    <scope>NUCLEOTIDE SEQUENCE [LARGE SCALE GENOMIC DNA]</scope>
    <source>
        <strain evidence="23">4G11</strain>
    </source>
</reference>
<evidence type="ECO:0000256" key="9">
    <source>
        <dbReference type="ARBA" id="ARBA00022840"/>
    </source>
</evidence>
<evidence type="ECO:0000256" key="11">
    <source>
        <dbReference type="ARBA" id="ARBA00023136"/>
    </source>
</evidence>
<evidence type="ECO:0000313" key="23">
    <source>
        <dbReference type="EMBL" id="AJG24450.1"/>
    </source>
</evidence>
<dbReference type="NCBIfam" id="TIGR01007">
    <property type="entry name" value="eps_fam"/>
    <property type="match status" value="1"/>
</dbReference>
<accession>A0A0C4YPN7</accession>
<evidence type="ECO:0000256" key="4">
    <source>
        <dbReference type="ARBA" id="ARBA00022519"/>
    </source>
</evidence>
<organism evidence="23 24">
    <name type="scientific">Cupriavidus basilensis</name>
    <dbReference type="NCBI Taxonomy" id="68895"/>
    <lineage>
        <taxon>Bacteria</taxon>
        <taxon>Pseudomonadati</taxon>
        <taxon>Pseudomonadota</taxon>
        <taxon>Betaproteobacteria</taxon>
        <taxon>Burkholderiales</taxon>
        <taxon>Burkholderiaceae</taxon>
        <taxon>Cupriavidus</taxon>
    </lineage>
</organism>
<keyword evidence="10 19" id="KW-1133">Transmembrane helix</keyword>
<evidence type="ECO:0000259" key="20">
    <source>
        <dbReference type="Pfam" id="PF02706"/>
    </source>
</evidence>
<keyword evidence="11 19" id="KW-0472">Membrane</keyword>
<keyword evidence="24" id="KW-1185">Reference proteome</keyword>
<keyword evidence="3" id="KW-1003">Cell membrane</keyword>
<keyword evidence="6 19" id="KW-0812">Transmembrane</keyword>
<evidence type="ECO:0000256" key="18">
    <source>
        <dbReference type="SAM" id="Coils"/>
    </source>
</evidence>
<evidence type="ECO:0000256" key="17">
    <source>
        <dbReference type="ARBA" id="ARBA00081049"/>
    </source>
</evidence>
<comment type="function">
    <text evidence="15">Probably involved in polymerization and/or export of exopolysaccharide EPS I which functions as a virulence factor. May be involved in an ATP-dependent process in the pathway for EPS I production, possibly export of the trimeric repeat units across the inner membrane or their polymerization.</text>
</comment>
<evidence type="ECO:0000313" key="24">
    <source>
        <dbReference type="Proteomes" id="UP000031843"/>
    </source>
</evidence>
<evidence type="ECO:0000256" key="14">
    <source>
        <dbReference type="ARBA" id="ARBA00053015"/>
    </source>
</evidence>
<dbReference type="GO" id="GO:0042802">
    <property type="term" value="F:identical protein binding"/>
    <property type="evidence" value="ECO:0007669"/>
    <property type="project" value="UniProtKB-ARBA"/>
</dbReference>
<evidence type="ECO:0000256" key="7">
    <source>
        <dbReference type="ARBA" id="ARBA00022741"/>
    </source>
</evidence>
<dbReference type="AlphaFoldDB" id="A0A0C4YPN7"/>
<dbReference type="InterPro" id="IPR003856">
    <property type="entry name" value="LPS_length_determ_N"/>
</dbReference>
<dbReference type="FunFam" id="3.40.50.300:FF:000527">
    <property type="entry name" value="Tyrosine-protein kinase etk"/>
    <property type="match status" value="1"/>
</dbReference>
<evidence type="ECO:0000256" key="8">
    <source>
        <dbReference type="ARBA" id="ARBA00022777"/>
    </source>
</evidence>
<feature type="domain" description="Polysaccharide chain length determinant N-terminal" evidence="20">
    <location>
        <begin position="17"/>
        <end position="114"/>
    </location>
</feature>
<dbReference type="OrthoDB" id="9808257at2"/>
<dbReference type="InterPro" id="IPR032807">
    <property type="entry name" value="GNVR"/>
</dbReference>
<protein>
    <recommendedName>
        <fullName evidence="16">Putative tyrosine-protein kinase EpsB</fullName>
    </recommendedName>
    <alternativeName>
        <fullName evidence="17">EPS I polysaccharide export protein EpsB</fullName>
    </alternativeName>
</protein>
<evidence type="ECO:0000256" key="3">
    <source>
        <dbReference type="ARBA" id="ARBA00022475"/>
    </source>
</evidence>
<evidence type="ECO:0000256" key="5">
    <source>
        <dbReference type="ARBA" id="ARBA00022679"/>
    </source>
</evidence>
<dbReference type="EMBL" id="CP010537">
    <property type="protein sequence ID" value="AJG24450.1"/>
    <property type="molecule type" value="Genomic_DNA"/>
</dbReference>
<keyword evidence="9" id="KW-0067">ATP-binding</keyword>
<evidence type="ECO:0000256" key="13">
    <source>
        <dbReference type="ARBA" id="ARBA00023169"/>
    </source>
</evidence>
<evidence type="ECO:0000259" key="22">
    <source>
        <dbReference type="Pfam" id="PF13807"/>
    </source>
</evidence>
<feature type="coiled-coil region" evidence="18">
    <location>
        <begin position="296"/>
        <end position="323"/>
    </location>
</feature>
<gene>
    <name evidence="23" type="ORF">RR42_s2869</name>
</gene>
<dbReference type="GO" id="GO:0005524">
    <property type="term" value="F:ATP binding"/>
    <property type="evidence" value="ECO:0007669"/>
    <property type="project" value="UniProtKB-KW"/>
</dbReference>
<dbReference type="InterPro" id="IPR025669">
    <property type="entry name" value="AAA_dom"/>
</dbReference>
<keyword evidence="18" id="KW-0175">Coiled coil</keyword>
<feature type="domain" description="Tyrosine-protein kinase G-rich" evidence="22">
    <location>
        <begin position="394"/>
        <end position="475"/>
    </location>
</feature>
<comment type="similarity">
    <text evidence="2">Belongs to the etk/wzc family.</text>
</comment>
<dbReference type="RefSeq" id="WP_043356605.1">
    <property type="nucleotide sequence ID" value="NZ_CP010537.1"/>
</dbReference>
<comment type="subcellular location">
    <subcellularLocation>
        <location evidence="1">Cell inner membrane</location>
        <topology evidence="1">Multi-pass membrane protein</topology>
    </subcellularLocation>
</comment>
<dbReference type="Proteomes" id="UP000031843">
    <property type="component" value="Chromosome secondary"/>
</dbReference>
<dbReference type="STRING" id="68895.RR42_s2869"/>
<evidence type="ECO:0000256" key="15">
    <source>
        <dbReference type="ARBA" id="ARBA00054296"/>
    </source>
</evidence>